<keyword evidence="1" id="KW-0472">Membrane</keyword>
<protein>
    <submittedName>
        <fullName evidence="2">Uncharacterized protein</fullName>
    </submittedName>
</protein>
<name>A0A2C9CZK5_9CAUD</name>
<gene>
    <name evidence="2" type="primary">g473</name>
</gene>
<keyword evidence="1" id="KW-1133">Transmembrane helix</keyword>
<evidence type="ECO:0000313" key="2">
    <source>
        <dbReference type="EMBL" id="SOK59281.1"/>
    </source>
</evidence>
<keyword evidence="1" id="KW-0812">Transmembrane</keyword>
<dbReference type="EMBL" id="LT960552">
    <property type="protein sequence ID" value="SOK59281.1"/>
    <property type="molecule type" value="Genomic_DNA"/>
</dbReference>
<reference evidence="3" key="1">
    <citation type="submission" date="2017-10" db="EMBL/GenBank/DDBJ databases">
        <authorList>
            <person name="Skurnik M."/>
        </authorList>
    </citation>
    <scope>NUCLEOTIDE SEQUENCE [LARGE SCALE GENOMIC DNA]</scope>
    <source>
        <strain evidence="3">fHe-Yen9-03</strain>
    </source>
</reference>
<evidence type="ECO:0000256" key="1">
    <source>
        <dbReference type="SAM" id="Phobius"/>
    </source>
</evidence>
<accession>A0A2C9CZK5</accession>
<proteinExistence type="predicted"/>
<dbReference type="Proteomes" id="UP000241364">
    <property type="component" value="Chromosome i"/>
</dbReference>
<evidence type="ECO:0000313" key="3">
    <source>
        <dbReference type="Proteomes" id="UP000241364"/>
    </source>
</evidence>
<feature type="transmembrane region" description="Helical" evidence="1">
    <location>
        <begin position="6"/>
        <end position="23"/>
    </location>
</feature>
<sequence length="101" mass="11832">MNITLLIVSGMLMLAAIFVYLANKEIAAKLYENTYRKSEGLDTKSPYCVIREKKSQYSDDYVYYIGKGTQKVDNRRFFKLSELMPYLNELEKIKGHELTKF</sequence>
<organism evidence="2 3">
    <name type="scientific">Yersinia phage fHe-Yen9-03</name>
    <dbReference type="NCBI Taxonomy" id="2052743"/>
    <lineage>
        <taxon>Viruses</taxon>
        <taxon>Duplodnaviria</taxon>
        <taxon>Heunggongvirae</taxon>
        <taxon>Uroviricota</taxon>
        <taxon>Caudoviricetes</taxon>
        <taxon>Eneladusvirus</taxon>
        <taxon>Eneladusvirus Yen904</taxon>
    </lineage>
</organism>